<dbReference type="AlphaFoldDB" id="A0A6G4XLZ5"/>
<gene>
    <name evidence="1" type="ORF">G6045_22710</name>
</gene>
<reference evidence="1 2" key="1">
    <citation type="submission" date="2020-02" db="EMBL/GenBank/DDBJ databases">
        <title>Whole-genome analyses of novel actinobacteria.</title>
        <authorList>
            <person name="Sahin N."/>
            <person name="Tokatli A."/>
        </authorList>
    </citation>
    <scope>NUCLEOTIDE SEQUENCE [LARGE SCALE GENOMIC DNA]</scope>
    <source>
        <strain evidence="1 2">YC504</strain>
    </source>
</reference>
<evidence type="ECO:0000313" key="1">
    <source>
        <dbReference type="EMBL" id="NGO78448.1"/>
    </source>
</evidence>
<proteinExistence type="predicted"/>
<organism evidence="1 2">
    <name type="scientific">Streptomyces mesophilus</name>
    <dbReference type="NCBI Taxonomy" id="1775132"/>
    <lineage>
        <taxon>Bacteria</taxon>
        <taxon>Bacillati</taxon>
        <taxon>Actinomycetota</taxon>
        <taxon>Actinomycetes</taxon>
        <taxon>Kitasatosporales</taxon>
        <taxon>Streptomycetaceae</taxon>
        <taxon>Streptomyces</taxon>
    </lineage>
</organism>
<accession>A0A6G4XLZ5</accession>
<dbReference type="EMBL" id="JAAKZW010000103">
    <property type="protein sequence ID" value="NGO78448.1"/>
    <property type="molecule type" value="Genomic_DNA"/>
</dbReference>
<protein>
    <submittedName>
        <fullName evidence="1">Uncharacterized protein</fullName>
    </submittedName>
</protein>
<dbReference type="RefSeq" id="WP_165333900.1">
    <property type="nucleotide sequence ID" value="NZ_JAAKZW010000103.1"/>
</dbReference>
<keyword evidence="2" id="KW-1185">Reference proteome</keyword>
<name>A0A6G4XLZ5_9ACTN</name>
<comment type="caution">
    <text evidence="1">The sequence shown here is derived from an EMBL/GenBank/DDBJ whole genome shotgun (WGS) entry which is preliminary data.</text>
</comment>
<evidence type="ECO:0000313" key="2">
    <source>
        <dbReference type="Proteomes" id="UP000481109"/>
    </source>
</evidence>
<sequence length="101" mass="11017">MQSGQAGAAEMCFVTSKHQLYCGNEAPVTLWKYIGSSSPQIRVDKLRTRQSTFTCWAKGKPHSGGNAIYYRAQGDDYGKYGFLAAVLVHTLTDPPSGLPKC</sequence>
<dbReference type="Proteomes" id="UP000481109">
    <property type="component" value="Unassembled WGS sequence"/>
</dbReference>